<evidence type="ECO:0000313" key="3">
    <source>
        <dbReference type="Proteomes" id="UP000049127"/>
    </source>
</evidence>
<name>A0A0C7R8U9_PARSO</name>
<evidence type="ECO:0000313" key="2">
    <source>
        <dbReference type="EMBL" id="CEQ05380.1"/>
    </source>
</evidence>
<dbReference type="RefSeq" id="WP_055343170.1">
    <property type="nucleotide sequence ID" value="NZ_CDNI01000025.1"/>
</dbReference>
<evidence type="ECO:0000256" key="1">
    <source>
        <dbReference type="SAM" id="MobiDB-lite"/>
    </source>
</evidence>
<proteinExistence type="predicted"/>
<dbReference type="OrthoDB" id="10020562at2"/>
<feature type="region of interest" description="Disordered" evidence="1">
    <location>
        <begin position="382"/>
        <end position="417"/>
    </location>
</feature>
<accession>A0A0C7R8U9</accession>
<dbReference type="Proteomes" id="UP000049127">
    <property type="component" value="Unassembled WGS sequence"/>
</dbReference>
<gene>
    <name evidence="2" type="ORF">R28058_30711</name>
</gene>
<organism evidence="2 3">
    <name type="scientific">Paraclostridium sordellii</name>
    <name type="common">Clostridium sordellii</name>
    <dbReference type="NCBI Taxonomy" id="1505"/>
    <lineage>
        <taxon>Bacteria</taxon>
        <taxon>Bacillati</taxon>
        <taxon>Bacillota</taxon>
        <taxon>Clostridia</taxon>
        <taxon>Peptostreptococcales</taxon>
        <taxon>Peptostreptococcaceae</taxon>
        <taxon>Paraclostridium</taxon>
    </lineage>
</organism>
<reference evidence="2 3" key="1">
    <citation type="submission" date="2015-01" db="EMBL/GenBank/DDBJ databases">
        <authorList>
            <person name="Aslett A.Martin."/>
            <person name="De Silva Nishadi"/>
        </authorList>
    </citation>
    <scope>NUCLEOTIDE SEQUENCE [LARGE SCALE GENOMIC DNA]</scope>
    <source>
        <strain evidence="2 3">R28058</strain>
    </source>
</reference>
<evidence type="ECO:0008006" key="4">
    <source>
        <dbReference type="Google" id="ProtNLM"/>
    </source>
</evidence>
<protein>
    <recommendedName>
        <fullName evidence="4">SipW-cognate class signal peptide</fullName>
    </recommendedName>
</protein>
<feature type="compositionally biased region" description="Basic and acidic residues" evidence="1">
    <location>
        <begin position="389"/>
        <end position="409"/>
    </location>
</feature>
<dbReference type="EMBL" id="CEKZ01000025">
    <property type="protein sequence ID" value="CEQ05380.1"/>
    <property type="molecule type" value="Genomic_DNA"/>
</dbReference>
<dbReference type="AlphaFoldDB" id="A0A0C7R8U9"/>
<sequence>MSRIRRLKENRRKNTIKTTMASLALVLAIGSTPVMGTYALFTDTVDLPSNLSISTGDVDVRVDDGFNITIEDDYYIKDNEQIQKNHRFNIYNDGTLKQNISLSLDHKSNVSIDGYISYDLKFDNYSNRAIKPVKLSKENIELRYVDNNELVELNKGEHISVTGTLTINEDVKKIVKDLDETDITFNLNVLSTQTNKSKLINEKGFYNKESQVNHIKIIDYDDDNILSGGSIKVAPDDTIHLSVYGQGKFHGLNSIIPDMKNIINREVFVGTGTGVFSNKDIKLTSGNNWYYLSPVNTKGIGNSFGKDKISIKLYYDYDKDNKADTYRIYELSFRAIGEEANGCRILEALVTFKEEGKTIVLEEDSKTEYKPEELEHQNVEVVPPTDSELTEHTKVEEKLDNLKSDTIEPEKEDIEIQ</sequence>